<comment type="caution">
    <text evidence="3">The sequence shown here is derived from an EMBL/GenBank/DDBJ whole genome shotgun (WGS) entry which is preliminary data.</text>
</comment>
<dbReference type="Proteomes" id="UP001156670">
    <property type="component" value="Unassembled WGS sequence"/>
</dbReference>
<sequence>MRFASLLCGLVLAAGTTVPVAASEAPAAQTTQIDHILLWGRSIDQINGVMSVKLGFQVLPGRDPNGVANHFVRMPDRSYVELLGITQANPKLDPGMDSDQAVLHGGPGSRSWGLRSSALDQIRAFLQEQGFKPTQMFSASPTDPDGAGPSKPPRWRLFAFTTQPLSTTLFIIDYPPEGLKPHPAIDDKVMREHPNGAKEVSAFWLLSANADSERKQFERMGFAGSVPVRMPQVAASGFCVPVGSKRIYVLQPDGAGTAADALHSGGPQVFGVSIGVEDLALAKRRVERGYETTLANYKGLMGDSFLAPTQNDLGVWMEFHAMAADRPCG</sequence>
<dbReference type="Gene3D" id="3.10.180.10">
    <property type="entry name" value="2,3-Dihydroxybiphenyl 1,2-Dioxygenase, domain 1"/>
    <property type="match status" value="1"/>
</dbReference>
<feature type="chain" id="PRO_5046537412" description="Glyoxalase-like domain-containing protein" evidence="1">
    <location>
        <begin position="22"/>
        <end position="329"/>
    </location>
</feature>
<dbReference type="SUPFAM" id="SSF54593">
    <property type="entry name" value="Glyoxalase/Bleomycin resistance protein/Dihydroxybiphenyl dioxygenase"/>
    <property type="match status" value="1"/>
</dbReference>
<dbReference type="InterPro" id="IPR029068">
    <property type="entry name" value="Glyas_Bleomycin-R_OHBP_Dase"/>
</dbReference>
<keyword evidence="1" id="KW-0732">Signal</keyword>
<dbReference type="InterPro" id="IPR025870">
    <property type="entry name" value="Glyoxalase-like_dom"/>
</dbReference>
<evidence type="ECO:0000313" key="4">
    <source>
        <dbReference type="Proteomes" id="UP001156670"/>
    </source>
</evidence>
<dbReference type="EMBL" id="BSOB01000004">
    <property type="protein sequence ID" value="GLQ91269.1"/>
    <property type="molecule type" value="Genomic_DNA"/>
</dbReference>
<keyword evidence="4" id="KW-1185">Reference proteome</keyword>
<accession>A0ABQ5XJC9</accession>
<feature type="domain" description="Glyoxalase-like" evidence="2">
    <location>
        <begin position="33"/>
        <end position="219"/>
    </location>
</feature>
<evidence type="ECO:0000313" key="3">
    <source>
        <dbReference type="EMBL" id="GLQ91269.1"/>
    </source>
</evidence>
<dbReference type="RefSeq" id="WP_284319046.1">
    <property type="nucleotide sequence ID" value="NZ_BSOB01000004.1"/>
</dbReference>
<protein>
    <recommendedName>
        <fullName evidence="2">Glyoxalase-like domain-containing protein</fullName>
    </recommendedName>
</protein>
<evidence type="ECO:0000259" key="2">
    <source>
        <dbReference type="Pfam" id="PF13468"/>
    </source>
</evidence>
<feature type="signal peptide" evidence="1">
    <location>
        <begin position="1"/>
        <end position="21"/>
    </location>
</feature>
<organism evidence="3 4">
    <name type="scientific">Dyella acidisoli</name>
    <dbReference type="NCBI Taxonomy" id="1867834"/>
    <lineage>
        <taxon>Bacteria</taxon>
        <taxon>Pseudomonadati</taxon>
        <taxon>Pseudomonadota</taxon>
        <taxon>Gammaproteobacteria</taxon>
        <taxon>Lysobacterales</taxon>
        <taxon>Rhodanobacteraceae</taxon>
        <taxon>Dyella</taxon>
    </lineage>
</organism>
<evidence type="ECO:0000256" key="1">
    <source>
        <dbReference type="SAM" id="SignalP"/>
    </source>
</evidence>
<gene>
    <name evidence="3" type="ORF">GCM10007901_02190</name>
</gene>
<name>A0ABQ5XJC9_9GAMM</name>
<reference evidence="4" key="1">
    <citation type="journal article" date="2019" name="Int. J. Syst. Evol. Microbiol.">
        <title>The Global Catalogue of Microorganisms (GCM) 10K type strain sequencing project: providing services to taxonomists for standard genome sequencing and annotation.</title>
        <authorList>
            <consortium name="The Broad Institute Genomics Platform"/>
            <consortium name="The Broad Institute Genome Sequencing Center for Infectious Disease"/>
            <person name="Wu L."/>
            <person name="Ma J."/>
        </authorList>
    </citation>
    <scope>NUCLEOTIDE SEQUENCE [LARGE SCALE GENOMIC DNA]</scope>
    <source>
        <strain evidence="4">NBRC 111980</strain>
    </source>
</reference>
<proteinExistence type="predicted"/>
<dbReference type="Pfam" id="PF13468">
    <property type="entry name" value="Glyoxalase_3"/>
    <property type="match status" value="1"/>
</dbReference>